<protein>
    <submittedName>
        <fullName evidence="1">Uncharacterized protein</fullName>
    </submittedName>
</protein>
<evidence type="ECO:0000313" key="1">
    <source>
        <dbReference type="EMBL" id="WEK41172.1"/>
    </source>
</evidence>
<accession>A0AAJ5X317</accession>
<dbReference type="AlphaFoldDB" id="A0AAJ5X317"/>
<sequence length="74" mass="7969">MIKIIDISGGFPLTLHGGWDRATMAASVASWCADNANAAWCLAPDHRGELEVTFAFANDQSDFIRWLANSGGTQ</sequence>
<evidence type="ECO:0000313" key="2">
    <source>
        <dbReference type="Proteomes" id="UP001213664"/>
    </source>
</evidence>
<dbReference type="EMBL" id="CP119326">
    <property type="protein sequence ID" value="WEK41172.1"/>
    <property type="molecule type" value="Genomic_DNA"/>
</dbReference>
<gene>
    <name evidence="1" type="ORF">P0Y50_06080</name>
</gene>
<dbReference type="Proteomes" id="UP001213664">
    <property type="component" value="Chromosome"/>
</dbReference>
<proteinExistence type="predicted"/>
<reference evidence="1" key="1">
    <citation type="submission" date="2023-03" db="EMBL/GenBank/DDBJ databases">
        <title>Andean soil-derived lignocellulolytic bacterial consortium as a source of novel taxa and putative plastic-active enzymes.</title>
        <authorList>
            <person name="Diaz-Garcia L."/>
            <person name="Chuvochina M."/>
            <person name="Feuerriegel G."/>
            <person name="Bunk B."/>
            <person name="Sproer C."/>
            <person name="Streit W.R."/>
            <person name="Rodriguez L.M."/>
            <person name="Overmann J."/>
            <person name="Jimenez D.J."/>
        </authorList>
    </citation>
    <scope>NUCLEOTIDE SEQUENCE</scope>
    <source>
        <strain evidence="1">MAG 833</strain>
    </source>
</reference>
<organism evidence="1 2">
    <name type="scientific">Candidatus Brevundimonas colombiensis</name>
    <dbReference type="NCBI Taxonomy" id="3121376"/>
    <lineage>
        <taxon>Bacteria</taxon>
        <taxon>Pseudomonadati</taxon>
        <taxon>Pseudomonadota</taxon>
        <taxon>Alphaproteobacteria</taxon>
        <taxon>Caulobacterales</taxon>
        <taxon>Caulobacteraceae</taxon>
        <taxon>Brevundimonas</taxon>
    </lineage>
</organism>
<name>A0AAJ5X317_9CAUL</name>